<protein>
    <submittedName>
        <fullName evidence="2">Uncharacterized protein</fullName>
    </submittedName>
</protein>
<organism evidence="2 3">
    <name type="scientific">Exophiala mesophila</name>
    <name type="common">Black yeast-like fungus</name>
    <dbReference type="NCBI Taxonomy" id="212818"/>
    <lineage>
        <taxon>Eukaryota</taxon>
        <taxon>Fungi</taxon>
        <taxon>Dikarya</taxon>
        <taxon>Ascomycota</taxon>
        <taxon>Pezizomycotina</taxon>
        <taxon>Eurotiomycetes</taxon>
        <taxon>Chaetothyriomycetidae</taxon>
        <taxon>Chaetothyriales</taxon>
        <taxon>Herpotrichiellaceae</taxon>
        <taxon>Exophiala</taxon>
    </lineage>
</organism>
<dbReference type="OrthoDB" id="3945172at2759"/>
<dbReference type="AlphaFoldDB" id="A0A438N5I5"/>
<proteinExistence type="predicted"/>
<feature type="region of interest" description="Disordered" evidence="1">
    <location>
        <begin position="27"/>
        <end position="128"/>
    </location>
</feature>
<reference evidence="2 3" key="1">
    <citation type="submission" date="2017-03" db="EMBL/GenBank/DDBJ databases">
        <title>Genomes of endolithic fungi from Antarctica.</title>
        <authorList>
            <person name="Coleine C."/>
            <person name="Masonjones S."/>
            <person name="Stajich J.E."/>
        </authorList>
    </citation>
    <scope>NUCLEOTIDE SEQUENCE [LARGE SCALE GENOMIC DNA]</scope>
    <source>
        <strain evidence="2 3">CCFEE 6314</strain>
    </source>
</reference>
<comment type="caution">
    <text evidence="2">The sequence shown here is derived from an EMBL/GenBank/DDBJ whole genome shotgun (WGS) entry which is preliminary data.</text>
</comment>
<feature type="compositionally biased region" description="Basic and acidic residues" evidence="1">
    <location>
        <begin position="95"/>
        <end position="111"/>
    </location>
</feature>
<dbReference type="Proteomes" id="UP000288859">
    <property type="component" value="Unassembled WGS sequence"/>
</dbReference>
<sequence>MPRFLTSPMRSAIKTTNLLPSYLFATTRVRPLSSTSRVEAEKSTSSKNDSTPGWSGRQTDDHAVKRDGHDVQSESAHQGMKDHESLKEGSQAISRQDEGNNNKRAKQDRPAAPEPVIGMNDERGGKGH</sequence>
<dbReference type="VEuPathDB" id="FungiDB:PV10_01407"/>
<gene>
    <name evidence="2" type="ORF">B0A52_06091</name>
</gene>
<feature type="compositionally biased region" description="Polar residues" evidence="1">
    <location>
        <begin position="45"/>
        <end position="57"/>
    </location>
</feature>
<name>A0A438N5I5_EXOME</name>
<evidence type="ECO:0000256" key="1">
    <source>
        <dbReference type="SAM" id="MobiDB-lite"/>
    </source>
</evidence>
<dbReference type="EMBL" id="NAJM01000020">
    <property type="protein sequence ID" value="RVX70934.1"/>
    <property type="molecule type" value="Genomic_DNA"/>
</dbReference>
<accession>A0A438N5I5</accession>
<evidence type="ECO:0000313" key="3">
    <source>
        <dbReference type="Proteomes" id="UP000288859"/>
    </source>
</evidence>
<evidence type="ECO:0000313" key="2">
    <source>
        <dbReference type="EMBL" id="RVX70934.1"/>
    </source>
</evidence>
<feature type="compositionally biased region" description="Basic and acidic residues" evidence="1">
    <location>
        <begin position="58"/>
        <end position="72"/>
    </location>
</feature>